<sequence>MHRSLSICLALILATLSIATTGFAAEGGTLRFELSGASRDRLQLSLSRIVSANRTSGSSFEVRELAGFDRAALQGRDGTPVGFTLVREAGRLDCSGRTANRRATGSCRFTGDPAFAAYLVASGIRQPTEGEWIDLTMVGAKRSLVDALKRGRYTMPTPNTLVGMSALGVSPDYIAAMAAAGYRPRKTEDFLPLKALDVSPAYLGSLKRVGYDRVPVEEVIQLRALGITADFIADYQRHGFRDLSVSRLVQLKALGIRPQELVRQTSGRRVSLVTEQDAPVIMSALLP</sequence>
<organism evidence="2 3">
    <name type="scientific">Sphingomonas glaciei</name>
    <dbReference type="NCBI Taxonomy" id="2938948"/>
    <lineage>
        <taxon>Bacteria</taxon>
        <taxon>Pseudomonadati</taxon>
        <taxon>Pseudomonadota</taxon>
        <taxon>Alphaproteobacteria</taxon>
        <taxon>Sphingomonadales</taxon>
        <taxon>Sphingomonadaceae</taxon>
        <taxon>Sphingomonas</taxon>
    </lineage>
</organism>
<accession>A0ABY5MV26</accession>
<keyword evidence="1" id="KW-0732">Signal</keyword>
<protein>
    <submittedName>
        <fullName evidence="2">Uncharacterized protein</fullName>
    </submittedName>
</protein>
<feature type="chain" id="PRO_5046250446" evidence="1">
    <location>
        <begin position="25"/>
        <end position="287"/>
    </location>
</feature>
<evidence type="ECO:0000313" key="3">
    <source>
        <dbReference type="Proteomes" id="UP000831921"/>
    </source>
</evidence>
<keyword evidence="3" id="KW-1185">Reference proteome</keyword>
<proteinExistence type="predicted"/>
<dbReference type="EMBL" id="CP097253">
    <property type="protein sequence ID" value="UUR08338.1"/>
    <property type="molecule type" value="Genomic_DNA"/>
</dbReference>
<evidence type="ECO:0000256" key="1">
    <source>
        <dbReference type="SAM" id="SignalP"/>
    </source>
</evidence>
<dbReference type="RefSeq" id="WP_249504116.1">
    <property type="nucleotide sequence ID" value="NZ_CP097253.1"/>
</dbReference>
<dbReference type="Proteomes" id="UP000831921">
    <property type="component" value="Chromosome"/>
</dbReference>
<gene>
    <name evidence="2" type="ORF">M1K48_01450</name>
</gene>
<name>A0ABY5MV26_9SPHN</name>
<reference evidence="2 3" key="1">
    <citation type="submission" date="2022-05" db="EMBL/GenBank/DDBJ databases">
        <title>S8-45 Sphingomonas ultraviolaceadurans.</title>
        <authorList>
            <person name="Liu Y."/>
        </authorList>
    </citation>
    <scope>NUCLEOTIDE SEQUENCE [LARGE SCALE GENOMIC DNA]</scope>
    <source>
        <strain evidence="2 3">S8-45</strain>
    </source>
</reference>
<feature type="signal peptide" evidence="1">
    <location>
        <begin position="1"/>
        <end position="24"/>
    </location>
</feature>
<evidence type="ECO:0000313" key="2">
    <source>
        <dbReference type="EMBL" id="UUR08338.1"/>
    </source>
</evidence>